<dbReference type="PROSITE" id="PS51832">
    <property type="entry name" value="HD_GYP"/>
    <property type="match status" value="1"/>
</dbReference>
<name>A0ABV7ZEU3_9DEIO</name>
<keyword evidence="3" id="KW-1185">Reference proteome</keyword>
<dbReference type="SUPFAM" id="SSF109604">
    <property type="entry name" value="HD-domain/PDEase-like"/>
    <property type="match status" value="1"/>
</dbReference>
<dbReference type="Pfam" id="PF13487">
    <property type="entry name" value="HD_5"/>
    <property type="match status" value="1"/>
</dbReference>
<dbReference type="InterPro" id="IPR052020">
    <property type="entry name" value="Cyclic_di-GMP/3'3'-cGAMP_PDE"/>
</dbReference>
<dbReference type="CDD" id="cd00077">
    <property type="entry name" value="HDc"/>
    <property type="match status" value="1"/>
</dbReference>
<gene>
    <name evidence="2" type="ORF">ACFOSB_17420</name>
</gene>
<dbReference type="PANTHER" id="PTHR45228:SF8">
    <property type="entry name" value="TWO-COMPONENT RESPONSE REGULATOR-RELATED"/>
    <property type="match status" value="1"/>
</dbReference>
<accession>A0ABV7ZEU3</accession>
<dbReference type="NCBIfam" id="TIGR00277">
    <property type="entry name" value="HDIG"/>
    <property type="match status" value="1"/>
</dbReference>
<evidence type="ECO:0000313" key="2">
    <source>
        <dbReference type="EMBL" id="MFC3834639.1"/>
    </source>
</evidence>
<feature type="domain" description="HD-GYP" evidence="1">
    <location>
        <begin position="529"/>
        <end position="725"/>
    </location>
</feature>
<dbReference type="Proteomes" id="UP001595803">
    <property type="component" value="Unassembled WGS sequence"/>
</dbReference>
<dbReference type="RefSeq" id="WP_322472348.1">
    <property type="nucleotide sequence ID" value="NZ_JBHRZG010000024.1"/>
</dbReference>
<dbReference type="InterPro" id="IPR006675">
    <property type="entry name" value="HDIG_dom"/>
</dbReference>
<protein>
    <submittedName>
        <fullName evidence="2">HD domain-containing phosphohydrolase</fullName>
    </submittedName>
</protein>
<evidence type="ECO:0000259" key="1">
    <source>
        <dbReference type="PROSITE" id="PS51832"/>
    </source>
</evidence>
<dbReference type="Gene3D" id="1.10.3210.10">
    <property type="entry name" value="Hypothetical protein af1432"/>
    <property type="match status" value="1"/>
</dbReference>
<dbReference type="PANTHER" id="PTHR45228">
    <property type="entry name" value="CYCLIC DI-GMP PHOSPHODIESTERASE TM_0186-RELATED"/>
    <property type="match status" value="1"/>
</dbReference>
<dbReference type="SMART" id="SM00471">
    <property type="entry name" value="HDc"/>
    <property type="match status" value="1"/>
</dbReference>
<evidence type="ECO:0000313" key="3">
    <source>
        <dbReference type="Proteomes" id="UP001595803"/>
    </source>
</evidence>
<dbReference type="InterPro" id="IPR003607">
    <property type="entry name" value="HD/PDEase_dom"/>
</dbReference>
<sequence length="737" mass="78391">MATPVRLRLGVDGDLELHPATPPVARQAAYTRLSGVTLQALLGARWGIPQHLLPPTRLHGDATVAAHAVLTADLRDPAGPDGHWLNLVWQADAPAGAPSVPVPRRVAIPPDVLAWADLSPEDALSAAGELLRECGVAHVEVTDGVSLYQLIVGDGPVPDGGHRLLLGSAAEPLGQITLSVAPEAAPDAVHGAAWMLGQVCRQAILSSEVRRKEHAALRGTDLQRAVLSVVGGDAPPEAALYAATRLLHAQAGTRVMAHAAGAVPEAYGGWLTDDLRRQVTARLAAGGDTRPTYAVTPAEHAPVLIVPLPAQGLRRGAWVFQLSRRPWFVRPHVLDALLEAARHPVHLHGAWSPPSPEPLVPEERAPRSVLGLLQNLVDLDAPSAVAAQGLHYLTPSGSGAWGAYLAVRTSPDDGPGGGTVILSSILRTGADHDHPPPSAVQAVVAAFWHTVGRAGGLSLSAPHPLLGAAQRRLSLAPVRAAGTGRVTGVLLVGNGPEDARTDAQLPTLLAVLAQQVGQAAERQLALRQLSRTREQTFRVLGRVLEYRSYETKGHTDRVTSMALQLGLRLNLSTDQLTVLRWGAYLHDIGKIGITDAILHKDGPLDDHERREMHEHVIIGEALLREQDLVPEGVLEIVRFHHERWDGRGYPDGTRGEAIPLLARVFSVVDVYDALISERTYKPSWTQEQSLSELARLSGHALDPVLTRVFCDMVRRGDLSEGTGAGGAPLTPPGVSAD</sequence>
<reference evidence="3" key="1">
    <citation type="journal article" date="2019" name="Int. J. Syst. Evol. Microbiol.">
        <title>The Global Catalogue of Microorganisms (GCM) 10K type strain sequencing project: providing services to taxonomists for standard genome sequencing and annotation.</title>
        <authorList>
            <consortium name="The Broad Institute Genomics Platform"/>
            <consortium name="The Broad Institute Genome Sequencing Center for Infectious Disease"/>
            <person name="Wu L."/>
            <person name="Ma J."/>
        </authorList>
    </citation>
    <scope>NUCLEOTIDE SEQUENCE [LARGE SCALE GENOMIC DNA]</scope>
    <source>
        <strain evidence="3">CCTCC AB 2017081</strain>
    </source>
</reference>
<organism evidence="2 3">
    <name type="scientific">Deinococcus rufus</name>
    <dbReference type="NCBI Taxonomy" id="2136097"/>
    <lineage>
        <taxon>Bacteria</taxon>
        <taxon>Thermotogati</taxon>
        <taxon>Deinococcota</taxon>
        <taxon>Deinococci</taxon>
        <taxon>Deinococcales</taxon>
        <taxon>Deinococcaceae</taxon>
        <taxon>Deinococcus</taxon>
    </lineage>
</organism>
<dbReference type="EMBL" id="JBHRZG010000024">
    <property type="protein sequence ID" value="MFC3834639.1"/>
    <property type="molecule type" value="Genomic_DNA"/>
</dbReference>
<comment type="caution">
    <text evidence="2">The sequence shown here is derived from an EMBL/GenBank/DDBJ whole genome shotgun (WGS) entry which is preliminary data.</text>
</comment>
<proteinExistence type="predicted"/>
<dbReference type="InterPro" id="IPR037522">
    <property type="entry name" value="HD_GYP_dom"/>
</dbReference>